<evidence type="ECO:0000256" key="2">
    <source>
        <dbReference type="ARBA" id="ARBA00022630"/>
    </source>
</evidence>
<keyword evidence="6" id="KW-0503">Monooxygenase</keyword>
<dbReference type="PANTHER" id="PTHR43872">
    <property type="entry name" value="MONOOXYGENASE, PUTATIVE (AFU_ORTHOLOGUE AFUA_8G02570)-RELATED"/>
    <property type="match status" value="1"/>
</dbReference>
<dbReference type="Proteomes" id="UP000664169">
    <property type="component" value="Unassembled WGS sequence"/>
</dbReference>
<dbReference type="SUPFAM" id="SSF51905">
    <property type="entry name" value="FAD/NAD(P)-binding domain"/>
    <property type="match status" value="2"/>
</dbReference>
<comment type="caution">
    <text evidence="7">The sequence shown here is derived from an EMBL/GenBank/DDBJ whole genome shotgun (WGS) entry which is preliminary data.</text>
</comment>
<organism evidence="7 8">
    <name type="scientific">Gomphillus americanus</name>
    <dbReference type="NCBI Taxonomy" id="1940652"/>
    <lineage>
        <taxon>Eukaryota</taxon>
        <taxon>Fungi</taxon>
        <taxon>Dikarya</taxon>
        <taxon>Ascomycota</taxon>
        <taxon>Pezizomycotina</taxon>
        <taxon>Lecanoromycetes</taxon>
        <taxon>OSLEUM clade</taxon>
        <taxon>Ostropomycetidae</taxon>
        <taxon>Ostropales</taxon>
        <taxon>Graphidaceae</taxon>
        <taxon>Gomphilloideae</taxon>
        <taxon>Gomphillus</taxon>
    </lineage>
</organism>
<evidence type="ECO:0000256" key="3">
    <source>
        <dbReference type="ARBA" id="ARBA00022827"/>
    </source>
</evidence>
<protein>
    <submittedName>
        <fullName evidence="7">Uncharacterized protein</fullName>
    </submittedName>
</protein>
<keyword evidence="5" id="KW-0560">Oxidoreductase</keyword>
<dbReference type="InterPro" id="IPR036188">
    <property type="entry name" value="FAD/NAD-bd_sf"/>
</dbReference>
<dbReference type="GO" id="GO:0004499">
    <property type="term" value="F:N,N-dimethylaniline monooxygenase activity"/>
    <property type="evidence" value="ECO:0007669"/>
    <property type="project" value="InterPro"/>
</dbReference>
<dbReference type="Pfam" id="PF13450">
    <property type="entry name" value="NAD_binding_8"/>
    <property type="match status" value="1"/>
</dbReference>
<dbReference type="Pfam" id="PF00743">
    <property type="entry name" value="FMO-like"/>
    <property type="match status" value="1"/>
</dbReference>
<sequence>MSVPEVLDVIVIGAGISGINAAYRVQEGLPDASYAVLETRARVGGTWDFFKYPGLRSDSDLSTFGFTWRPWLSSRQIAPGDSIRDYVETCAQEFGIDKHIRFGHKLVAADWSDNKWTLTVQVDGKQKYFQSKFMILSTGYYDYDTPLQTDIPGIKNFKGTVIHPQFWPSNVDVKGKKVVIIGSGATTITLLPNLVNEGADVTVLQRSPSYILARPAVDRFMWFLSIFLPMHIAAFFVRIKFLVIPWLFYKACQRYPNVIKQLIHKRTSAALPPSIPVDPHFMPRYNPWEQRICVSPDGDFFQALHSGNAHIATGTIETVSSSSITYHPALPSTAPGDHKAANAHAPGFADAHLPSEKTSHLQADIIITATGLKFQLAGGAHISVNGIHRTVPESYMWKGLLLSDIPNCGFIIGYTNSSWTLGSDANARHVVRLLRYMRRKGLEVVVPQITSEEVKKMKPKDVVNLNSTYFERARGDMPKVGDLKPWQPRVSFWVDMWQSWVGGWEGLQFL</sequence>
<dbReference type="OrthoDB" id="66881at2759"/>
<dbReference type="PRINTS" id="PR00411">
    <property type="entry name" value="PNDRDTASEI"/>
</dbReference>
<keyword evidence="4" id="KW-0521">NADP</keyword>
<name>A0A8H3F4H3_9LECA</name>
<keyword evidence="8" id="KW-1185">Reference proteome</keyword>
<reference evidence="7" key="1">
    <citation type="submission" date="2021-03" db="EMBL/GenBank/DDBJ databases">
        <authorList>
            <person name="Tagirdzhanova G."/>
        </authorList>
    </citation>
    <scope>NUCLEOTIDE SEQUENCE</scope>
</reference>
<dbReference type="FunFam" id="3.50.50.60:FF:000228">
    <property type="entry name" value="FAD-containing monooxygenase EthA"/>
    <property type="match status" value="1"/>
</dbReference>
<dbReference type="GO" id="GO:0050661">
    <property type="term" value="F:NADP binding"/>
    <property type="evidence" value="ECO:0007669"/>
    <property type="project" value="InterPro"/>
</dbReference>
<evidence type="ECO:0000256" key="5">
    <source>
        <dbReference type="ARBA" id="ARBA00023002"/>
    </source>
</evidence>
<keyword evidence="3" id="KW-0274">FAD</keyword>
<dbReference type="AlphaFoldDB" id="A0A8H3F4H3"/>
<evidence type="ECO:0000313" key="7">
    <source>
        <dbReference type="EMBL" id="CAF9918342.1"/>
    </source>
</evidence>
<dbReference type="InterPro" id="IPR020946">
    <property type="entry name" value="Flavin_mOase-like"/>
</dbReference>
<dbReference type="InterPro" id="IPR051820">
    <property type="entry name" value="FAD-binding_MO"/>
</dbReference>
<dbReference type="PANTHER" id="PTHR43872:SF1">
    <property type="entry name" value="MONOOXYGENASE, PUTATIVE (AFU_ORTHOLOGUE AFUA_8G02570)-RELATED"/>
    <property type="match status" value="1"/>
</dbReference>
<accession>A0A8H3F4H3</accession>
<dbReference type="Gene3D" id="3.50.50.60">
    <property type="entry name" value="FAD/NAD(P)-binding domain"/>
    <property type="match status" value="2"/>
</dbReference>
<evidence type="ECO:0000313" key="8">
    <source>
        <dbReference type="Proteomes" id="UP000664169"/>
    </source>
</evidence>
<comment type="cofactor">
    <cofactor evidence="1">
        <name>FAD</name>
        <dbReference type="ChEBI" id="CHEBI:57692"/>
    </cofactor>
</comment>
<evidence type="ECO:0000256" key="1">
    <source>
        <dbReference type="ARBA" id="ARBA00001974"/>
    </source>
</evidence>
<evidence type="ECO:0000256" key="6">
    <source>
        <dbReference type="ARBA" id="ARBA00023033"/>
    </source>
</evidence>
<gene>
    <name evidence="7" type="ORF">GOMPHAMPRED_001494</name>
</gene>
<keyword evidence="2" id="KW-0285">Flavoprotein</keyword>
<proteinExistence type="predicted"/>
<dbReference type="GO" id="GO:0050660">
    <property type="term" value="F:flavin adenine dinucleotide binding"/>
    <property type="evidence" value="ECO:0007669"/>
    <property type="project" value="InterPro"/>
</dbReference>
<evidence type="ECO:0000256" key="4">
    <source>
        <dbReference type="ARBA" id="ARBA00022857"/>
    </source>
</evidence>
<dbReference type="EMBL" id="CAJPDQ010000013">
    <property type="protein sequence ID" value="CAF9918342.1"/>
    <property type="molecule type" value="Genomic_DNA"/>
</dbReference>